<evidence type="ECO:0000313" key="3">
    <source>
        <dbReference type="Proteomes" id="UP000094469"/>
    </source>
</evidence>
<protein>
    <recommendedName>
        <fullName evidence="4">ABC transporter permease</fullName>
    </recommendedName>
</protein>
<gene>
    <name evidence="2" type="ORF">BCR24_08730</name>
</gene>
<keyword evidence="3" id="KW-1185">Reference proteome</keyword>
<feature type="transmembrane region" description="Helical" evidence="1">
    <location>
        <begin position="320"/>
        <end position="341"/>
    </location>
</feature>
<dbReference type="PANTHER" id="PTHR39177">
    <property type="entry name" value="ABC TRANSPORTER PERMEASE YTRC-RELATED"/>
    <property type="match status" value="1"/>
</dbReference>
<reference evidence="3" key="1">
    <citation type="submission" date="2016-09" db="EMBL/GenBank/DDBJ databases">
        <authorList>
            <person name="Gulvik C.A."/>
        </authorList>
    </citation>
    <scope>NUCLEOTIDE SEQUENCE [LARGE SCALE GENOMIC DNA]</scope>
    <source>
        <strain evidence="3">LMG 26676</strain>
    </source>
</reference>
<keyword evidence="1" id="KW-0812">Transmembrane</keyword>
<feature type="transmembrane region" description="Helical" evidence="1">
    <location>
        <begin position="12"/>
        <end position="33"/>
    </location>
</feature>
<accession>A0A1E5H875</accession>
<evidence type="ECO:0008006" key="4">
    <source>
        <dbReference type="Google" id="ProtNLM"/>
    </source>
</evidence>
<feature type="transmembrane region" description="Helical" evidence="1">
    <location>
        <begin position="155"/>
        <end position="181"/>
    </location>
</feature>
<dbReference type="PANTHER" id="PTHR39177:SF1">
    <property type="entry name" value="ABC TRANSPORTER PERMEASE YTRC-RELATED"/>
    <property type="match status" value="1"/>
</dbReference>
<feature type="transmembrane region" description="Helical" evidence="1">
    <location>
        <begin position="279"/>
        <end position="299"/>
    </location>
</feature>
<dbReference type="EMBL" id="MIKC01000041">
    <property type="protein sequence ID" value="OEG21157.1"/>
    <property type="molecule type" value="Genomic_DNA"/>
</dbReference>
<dbReference type="AlphaFoldDB" id="A0A1E5H875"/>
<dbReference type="RefSeq" id="WP_069641314.1">
    <property type="nucleotide sequence ID" value="NZ_JAFBEZ010000006.1"/>
</dbReference>
<proteinExistence type="predicted"/>
<feature type="transmembrane region" description="Helical" evidence="1">
    <location>
        <begin position="233"/>
        <end position="253"/>
    </location>
</feature>
<organism evidence="2 3">
    <name type="scientific">Enterococcus ureilyticus</name>
    <dbReference type="NCBI Taxonomy" id="1131292"/>
    <lineage>
        <taxon>Bacteria</taxon>
        <taxon>Bacillati</taxon>
        <taxon>Bacillota</taxon>
        <taxon>Bacilli</taxon>
        <taxon>Lactobacillales</taxon>
        <taxon>Enterococcaceae</taxon>
        <taxon>Enterococcus</taxon>
    </lineage>
</organism>
<dbReference type="OrthoDB" id="2199746at2"/>
<evidence type="ECO:0000313" key="2">
    <source>
        <dbReference type="EMBL" id="OEG21157.1"/>
    </source>
</evidence>
<dbReference type="STRING" id="1131292.BCR24_08730"/>
<name>A0A1E5H875_9ENTE</name>
<keyword evidence="1" id="KW-0472">Membrane</keyword>
<feature type="transmembrane region" description="Helical" evidence="1">
    <location>
        <begin position="117"/>
        <end position="134"/>
    </location>
</feature>
<dbReference type="InterPro" id="IPR053046">
    <property type="entry name" value="ABC-5_transporter"/>
</dbReference>
<comment type="caution">
    <text evidence="2">The sequence shown here is derived from an EMBL/GenBank/DDBJ whole genome shotgun (WGS) entry which is preliminary data.</text>
</comment>
<sequence length="388" mass="44270">MNKQLMIILKKRYGLALIVTSLLILVFYGYLGINDVNRWKAMESYYDSEQYIKDLNEIADEENPRYKGLSVDERLALDKKEGLSLFYQTNSYDEQGKIISDSDKDQPYYSMYFNENSLLLIAVVSTIGFFLFFADLKTSFNEFLFSLGVSKRRIYYSKLVLIALPILLSILLAKILFVGIITTGIPAEYVNISMTDLAKNILASWTTCILYFFVSVFIGLVTGNMLLGPLTAFGFCVSLEFFITGITNAWYYFTHATTDVYITGKFFVYTVTKDPISTVPIMLAVVSSLLLFVLGAILFPSLTLEKRGNYLLFDKLKIPFIVAMTIYVPIVLVFSQGVYYGEDQPSPIPALLIYGIITAMIGTYLVFRKEFQEWFNQKQQIKDSIRIE</sequence>
<evidence type="ECO:0000256" key="1">
    <source>
        <dbReference type="SAM" id="Phobius"/>
    </source>
</evidence>
<keyword evidence="1" id="KW-1133">Transmembrane helix</keyword>
<feature type="transmembrane region" description="Helical" evidence="1">
    <location>
        <begin position="201"/>
        <end position="221"/>
    </location>
</feature>
<feature type="transmembrane region" description="Helical" evidence="1">
    <location>
        <begin position="347"/>
        <end position="367"/>
    </location>
</feature>
<dbReference type="Proteomes" id="UP000094469">
    <property type="component" value="Unassembled WGS sequence"/>
</dbReference>